<protein>
    <submittedName>
        <fullName evidence="1">Uncharacterized protein</fullName>
    </submittedName>
</protein>
<dbReference type="AlphaFoldDB" id="A0A8J3AEJ4"/>
<gene>
    <name evidence="1" type="ORF">GCM10007380_06420</name>
</gene>
<proteinExistence type="predicted"/>
<sequence length="123" mass="14271">MKIFVGDQMYNTKLGTYCWKGLMSHKCVDNAGAIELLKGEEPIVVQPNEKIEIRVKSNLKPDEYNLTVLNEEAEKSVKIKKYIFSAPKEKGIYYYAFSAWWMDENRQNISNGDAYYAFVLKVE</sequence>
<reference evidence="2" key="1">
    <citation type="journal article" date="2019" name="Int. J. Syst. Evol. Microbiol.">
        <title>The Global Catalogue of Microorganisms (GCM) 10K type strain sequencing project: providing services to taxonomists for standard genome sequencing and annotation.</title>
        <authorList>
            <consortium name="The Broad Institute Genomics Platform"/>
            <consortium name="The Broad Institute Genome Sequencing Center for Infectious Disease"/>
            <person name="Wu L."/>
            <person name="Ma J."/>
        </authorList>
    </citation>
    <scope>NUCLEOTIDE SEQUENCE [LARGE SCALE GENOMIC DNA]</scope>
    <source>
        <strain evidence="2">CGMCC 1.14993</strain>
    </source>
</reference>
<evidence type="ECO:0000313" key="2">
    <source>
        <dbReference type="Proteomes" id="UP000626244"/>
    </source>
</evidence>
<dbReference type="EMBL" id="BMHB01000001">
    <property type="protein sequence ID" value="GGI11158.1"/>
    <property type="molecule type" value="Genomic_DNA"/>
</dbReference>
<organism evidence="1 2">
    <name type="scientific">Gottfriedia solisilvae</name>
    <dbReference type="NCBI Taxonomy" id="1516104"/>
    <lineage>
        <taxon>Bacteria</taxon>
        <taxon>Bacillati</taxon>
        <taxon>Bacillota</taxon>
        <taxon>Bacilli</taxon>
        <taxon>Bacillales</taxon>
        <taxon>Bacillaceae</taxon>
        <taxon>Gottfriedia</taxon>
    </lineage>
</organism>
<accession>A0A8J3AEJ4</accession>
<dbReference type="OrthoDB" id="1797983at2"/>
<comment type="caution">
    <text evidence="1">The sequence shown here is derived from an EMBL/GenBank/DDBJ whole genome shotgun (WGS) entry which is preliminary data.</text>
</comment>
<name>A0A8J3AEJ4_9BACI</name>
<dbReference type="Proteomes" id="UP000626244">
    <property type="component" value="Unassembled WGS sequence"/>
</dbReference>
<keyword evidence="2" id="KW-1185">Reference proteome</keyword>
<dbReference type="RefSeq" id="WP_142283055.1">
    <property type="nucleotide sequence ID" value="NZ_BMHB01000001.1"/>
</dbReference>
<evidence type="ECO:0000313" key="1">
    <source>
        <dbReference type="EMBL" id="GGI11158.1"/>
    </source>
</evidence>